<evidence type="ECO:0000259" key="5">
    <source>
        <dbReference type="PROSITE" id="PS51005"/>
    </source>
</evidence>
<evidence type="ECO:0000256" key="1">
    <source>
        <dbReference type="ARBA" id="ARBA00023015"/>
    </source>
</evidence>
<keyword evidence="1" id="KW-0805">Transcription regulation</keyword>
<dbReference type="Gramene" id="Pp3c19_1580V3.2">
    <property type="protein sequence ID" value="Pp3c19_1580V3.2"/>
    <property type="gene ID" value="Pp3c19_1580"/>
</dbReference>
<dbReference type="InterPro" id="IPR036093">
    <property type="entry name" value="NAC_dom_sf"/>
</dbReference>
<sequence length="525" mass="57789">MRLVAPPCASLLRPALLRLSPPLLEACFLDRLPQYTASGLLHLNLLLLLLLLPVRYLVIQLGESVPRSGPRDVSGVYRSTTGRMFRGRGCVRHRGQGRGVEVEYPVALGCKRALCQSKSCCDYNAAAHAKLDSLPAGVRFDPSDEELLDHLAAKIGRGSKKPHPLLDEFIHTLEEEDGICRTHPENLPGVKKDGSSCHYFHRPSMAYTTGTRKRRKIQTDDIPDGGADVRWHKTGKTRPVSQGGKVLGHKKIMVLYRATGKKSKNMKTNWVMHQYHLGSNEEETDGELVVCKVFFQKAPRSCPSRRTEASAVDDVEGEPSESDIGFQAPGLSGDSPSVSVVTRGRPPLTPRSCPPSRTAKQLYAEPTESRSEIFDPQLLATQSKQRGVQSHMDQCNDKEGVGEDIGVDMNLEATGYVVYELGDVALGTLGAAMYDGNQTKHINAGLSGQLFSEGEDQSFQAVNLNEEHESWGLDHSVEATKNEDPSVMSLLCDEHLNGCGIRGLQLPKPFVRCWLQRGGRTFQRC</sequence>
<reference evidence="6 7" key="1">
    <citation type="journal article" date="2008" name="Science">
        <title>The Physcomitrella genome reveals evolutionary insights into the conquest of land by plants.</title>
        <authorList>
            <person name="Rensing S."/>
            <person name="Lang D."/>
            <person name="Zimmer A."/>
            <person name="Terry A."/>
            <person name="Salamov A."/>
            <person name="Shapiro H."/>
            <person name="Nishiyama T."/>
            <person name="Perroud P.-F."/>
            <person name="Lindquist E."/>
            <person name="Kamisugi Y."/>
            <person name="Tanahashi T."/>
            <person name="Sakakibara K."/>
            <person name="Fujita T."/>
            <person name="Oishi K."/>
            <person name="Shin-I T."/>
            <person name="Kuroki Y."/>
            <person name="Toyoda A."/>
            <person name="Suzuki Y."/>
            <person name="Hashimoto A."/>
            <person name="Yamaguchi K."/>
            <person name="Sugano A."/>
            <person name="Kohara Y."/>
            <person name="Fujiyama A."/>
            <person name="Anterola A."/>
            <person name="Aoki S."/>
            <person name="Ashton N."/>
            <person name="Barbazuk W.B."/>
            <person name="Barker E."/>
            <person name="Bennetzen J."/>
            <person name="Bezanilla M."/>
            <person name="Blankenship R."/>
            <person name="Cho S.H."/>
            <person name="Dutcher S."/>
            <person name="Estelle M."/>
            <person name="Fawcett J.A."/>
            <person name="Gundlach H."/>
            <person name="Hanada K."/>
            <person name="Heyl A."/>
            <person name="Hicks K.A."/>
            <person name="Hugh J."/>
            <person name="Lohr M."/>
            <person name="Mayer K."/>
            <person name="Melkozernov A."/>
            <person name="Murata T."/>
            <person name="Nelson D."/>
            <person name="Pils B."/>
            <person name="Prigge M."/>
            <person name="Reiss B."/>
            <person name="Renner T."/>
            <person name="Rombauts S."/>
            <person name="Rushton P."/>
            <person name="Sanderfoot A."/>
            <person name="Schween G."/>
            <person name="Shiu S.-H."/>
            <person name="Stueber K."/>
            <person name="Theodoulou F.L."/>
            <person name="Tu H."/>
            <person name="Van de Peer Y."/>
            <person name="Verrier P.J."/>
            <person name="Waters E."/>
            <person name="Wood A."/>
            <person name="Yang L."/>
            <person name="Cove D."/>
            <person name="Cuming A."/>
            <person name="Hasebe M."/>
            <person name="Lucas S."/>
            <person name="Mishler D.B."/>
            <person name="Reski R."/>
            <person name="Grigoriev I."/>
            <person name="Quatrano R.S."/>
            <person name="Boore J.L."/>
        </authorList>
    </citation>
    <scope>NUCLEOTIDE SEQUENCE [LARGE SCALE GENOMIC DNA]</scope>
    <source>
        <strain evidence="6 7">cv. Gransden 2004</strain>
    </source>
</reference>
<evidence type="ECO:0000256" key="4">
    <source>
        <dbReference type="SAM" id="MobiDB-lite"/>
    </source>
</evidence>
<protein>
    <recommendedName>
        <fullName evidence="5">NAC domain-containing protein</fullName>
    </recommendedName>
</protein>
<dbReference type="InParanoid" id="A0A7I4F9R4"/>
<dbReference type="InterPro" id="IPR044799">
    <property type="entry name" value="SOG1-like"/>
</dbReference>
<dbReference type="AlphaFoldDB" id="A0A7I4F9R4"/>
<dbReference type="PANTHER" id="PTHR31079">
    <property type="entry name" value="NAC DOMAIN-CONTAINING PROTEIN 73"/>
    <property type="match status" value="1"/>
</dbReference>
<feature type="region of interest" description="Disordered" evidence="4">
    <location>
        <begin position="302"/>
        <end position="377"/>
    </location>
</feature>
<evidence type="ECO:0000256" key="2">
    <source>
        <dbReference type="ARBA" id="ARBA00023163"/>
    </source>
</evidence>
<dbReference type="GO" id="GO:0003677">
    <property type="term" value="F:DNA binding"/>
    <property type="evidence" value="ECO:0007669"/>
    <property type="project" value="InterPro"/>
</dbReference>
<dbReference type="PROSITE" id="PS51005">
    <property type="entry name" value="NAC"/>
    <property type="match status" value="1"/>
</dbReference>
<dbReference type="EnsemblPlants" id="Pp3c19_1580V3.2">
    <property type="protein sequence ID" value="Pp3c19_1580V3.2"/>
    <property type="gene ID" value="Pp3c19_1580"/>
</dbReference>
<keyword evidence="3" id="KW-0539">Nucleus</keyword>
<evidence type="ECO:0000256" key="3">
    <source>
        <dbReference type="ARBA" id="ARBA00023242"/>
    </source>
</evidence>
<evidence type="ECO:0000313" key="7">
    <source>
        <dbReference type="Proteomes" id="UP000006727"/>
    </source>
</evidence>
<feature type="domain" description="NAC" evidence="5">
    <location>
        <begin position="134"/>
        <end position="296"/>
    </location>
</feature>
<organism evidence="6 7">
    <name type="scientific">Physcomitrium patens</name>
    <name type="common">Spreading-leaved earth moss</name>
    <name type="synonym">Physcomitrella patens</name>
    <dbReference type="NCBI Taxonomy" id="3218"/>
    <lineage>
        <taxon>Eukaryota</taxon>
        <taxon>Viridiplantae</taxon>
        <taxon>Streptophyta</taxon>
        <taxon>Embryophyta</taxon>
        <taxon>Bryophyta</taxon>
        <taxon>Bryophytina</taxon>
        <taxon>Bryopsida</taxon>
        <taxon>Funariidae</taxon>
        <taxon>Funariales</taxon>
        <taxon>Funariaceae</taxon>
        <taxon>Physcomitrium</taxon>
    </lineage>
</organism>
<dbReference type="PANTHER" id="PTHR31079:SF20">
    <property type="entry name" value="NAC DOMAIN-CONTAINING PROTEIN 10"/>
    <property type="match status" value="1"/>
</dbReference>
<dbReference type="EMBL" id="ABEU02000019">
    <property type="status" value="NOT_ANNOTATED_CDS"/>
    <property type="molecule type" value="Genomic_DNA"/>
</dbReference>
<accession>A0A7I4F9R4</accession>
<feature type="compositionally biased region" description="Acidic residues" evidence="4">
    <location>
        <begin position="311"/>
        <end position="321"/>
    </location>
</feature>
<keyword evidence="7" id="KW-1185">Reference proteome</keyword>
<dbReference type="SUPFAM" id="SSF101941">
    <property type="entry name" value="NAC domain"/>
    <property type="match status" value="1"/>
</dbReference>
<dbReference type="FunFam" id="2.170.150.80:FF:000009">
    <property type="entry name" value="NAC domain-containing protein 8"/>
    <property type="match status" value="1"/>
</dbReference>
<reference evidence="6" key="3">
    <citation type="submission" date="2020-12" db="UniProtKB">
        <authorList>
            <consortium name="EnsemblPlants"/>
        </authorList>
    </citation>
    <scope>IDENTIFICATION</scope>
</reference>
<dbReference type="Proteomes" id="UP000006727">
    <property type="component" value="Chromosome 19"/>
</dbReference>
<name>A0A7I4F9R4_PHYPA</name>
<dbReference type="InterPro" id="IPR003441">
    <property type="entry name" value="NAC-dom"/>
</dbReference>
<feature type="region of interest" description="Disordered" evidence="4">
    <location>
        <begin position="210"/>
        <end position="243"/>
    </location>
</feature>
<keyword evidence="2" id="KW-0804">Transcription</keyword>
<dbReference type="GO" id="GO:0003700">
    <property type="term" value="F:DNA-binding transcription factor activity"/>
    <property type="evidence" value="ECO:0007669"/>
    <property type="project" value="InterPro"/>
</dbReference>
<proteinExistence type="predicted"/>
<dbReference type="Pfam" id="PF02365">
    <property type="entry name" value="NAM"/>
    <property type="match status" value="1"/>
</dbReference>
<dbReference type="Gene3D" id="2.170.150.80">
    <property type="entry name" value="NAC domain"/>
    <property type="match status" value="1"/>
</dbReference>
<evidence type="ECO:0000313" key="6">
    <source>
        <dbReference type="EnsemblPlants" id="Pp3c19_1580V3.2"/>
    </source>
</evidence>
<reference evidence="6 7" key="2">
    <citation type="journal article" date="2018" name="Plant J.">
        <title>The Physcomitrella patens chromosome-scale assembly reveals moss genome structure and evolution.</title>
        <authorList>
            <person name="Lang D."/>
            <person name="Ullrich K.K."/>
            <person name="Murat F."/>
            <person name="Fuchs J."/>
            <person name="Jenkins J."/>
            <person name="Haas F.B."/>
            <person name="Piednoel M."/>
            <person name="Gundlach H."/>
            <person name="Van Bel M."/>
            <person name="Meyberg R."/>
            <person name="Vives C."/>
            <person name="Morata J."/>
            <person name="Symeonidi A."/>
            <person name="Hiss M."/>
            <person name="Muchero W."/>
            <person name="Kamisugi Y."/>
            <person name="Saleh O."/>
            <person name="Blanc G."/>
            <person name="Decker E.L."/>
            <person name="van Gessel N."/>
            <person name="Grimwood J."/>
            <person name="Hayes R.D."/>
            <person name="Graham S.W."/>
            <person name="Gunter L.E."/>
            <person name="McDaniel S.F."/>
            <person name="Hoernstein S.N.W."/>
            <person name="Larsson A."/>
            <person name="Li F.W."/>
            <person name="Perroud P.F."/>
            <person name="Phillips J."/>
            <person name="Ranjan P."/>
            <person name="Rokshar D.S."/>
            <person name="Rothfels C.J."/>
            <person name="Schneider L."/>
            <person name="Shu S."/>
            <person name="Stevenson D.W."/>
            <person name="Thummler F."/>
            <person name="Tillich M."/>
            <person name="Villarreal Aguilar J.C."/>
            <person name="Widiez T."/>
            <person name="Wong G.K."/>
            <person name="Wymore A."/>
            <person name="Zhang Y."/>
            <person name="Zimmer A.D."/>
            <person name="Quatrano R.S."/>
            <person name="Mayer K.F.X."/>
            <person name="Goodstein D."/>
            <person name="Casacuberta J.M."/>
            <person name="Vandepoele K."/>
            <person name="Reski R."/>
            <person name="Cuming A.C."/>
            <person name="Tuskan G.A."/>
            <person name="Maumus F."/>
            <person name="Salse J."/>
            <person name="Schmutz J."/>
            <person name="Rensing S.A."/>
        </authorList>
    </citation>
    <scope>NUCLEOTIDE SEQUENCE [LARGE SCALE GENOMIC DNA]</scope>
    <source>
        <strain evidence="6 7">cv. Gransden 2004</strain>
    </source>
</reference>